<evidence type="ECO:0000313" key="6">
    <source>
        <dbReference type="Proteomes" id="UP001342314"/>
    </source>
</evidence>
<reference evidence="5 6" key="1">
    <citation type="submission" date="2021-12" db="EMBL/GenBank/DDBJ databases">
        <title>High titer production of polyol ester of fatty acids by Rhodotorula paludigena BS15 towards product separation-free biomass refinery.</title>
        <authorList>
            <person name="Mano J."/>
            <person name="Ono H."/>
            <person name="Tanaka T."/>
            <person name="Naito K."/>
            <person name="Sushida H."/>
            <person name="Ike M."/>
            <person name="Tokuyasu K."/>
            <person name="Kitaoka M."/>
        </authorList>
    </citation>
    <scope>NUCLEOTIDE SEQUENCE [LARGE SCALE GENOMIC DNA]</scope>
    <source>
        <strain evidence="5 6">BS15</strain>
    </source>
</reference>
<keyword evidence="2" id="KW-0863">Zinc-finger</keyword>
<gene>
    <name evidence="5" type="ORF">Rhopal_001981-T1</name>
</gene>
<accession>A0AAV5GHM9</accession>
<dbReference type="EMBL" id="BQKY01000004">
    <property type="protein sequence ID" value="GJN89010.1"/>
    <property type="molecule type" value="Genomic_DNA"/>
</dbReference>
<keyword evidence="6" id="KW-1185">Reference proteome</keyword>
<dbReference type="Pfam" id="PF01753">
    <property type="entry name" value="zf-MYND"/>
    <property type="match status" value="1"/>
</dbReference>
<evidence type="ECO:0000256" key="3">
    <source>
        <dbReference type="ARBA" id="ARBA00022833"/>
    </source>
</evidence>
<name>A0AAV5GHM9_9BASI</name>
<evidence type="ECO:0000256" key="2">
    <source>
        <dbReference type="ARBA" id="ARBA00022771"/>
    </source>
</evidence>
<evidence type="ECO:0000313" key="5">
    <source>
        <dbReference type="EMBL" id="GJN89010.1"/>
    </source>
</evidence>
<protein>
    <recommendedName>
        <fullName evidence="4">MYND-type domain-containing protein</fullName>
    </recommendedName>
</protein>
<proteinExistence type="predicted"/>
<dbReference type="Gene3D" id="6.10.140.2220">
    <property type="match status" value="1"/>
</dbReference>
<sequence length="256" mass="28145">MSVAPQKQPCEVCGALTTFRCSACEKVGILLHFCSGEHQSLVWHVHRLVCGPKAHPISLPPLTPDELADAKRRANDPLKSLDEGPMTLAFDLQMISKKPLDHILEHLSGDANDSSELVRKPYLVCAVRSTRMAQLTTPLSFPLSDPRNPVPALYLASNGISHLCAALLAYRLLPQDLSQHVWFSLAAHKFLILGALKHRAIMLAASSDASADEQHEARAMYVKAVQRLLGWLSGGMDLGDPRMLEPLSKISRYFTP</sequence>
<keyword evidence="3" id="KW-0862">Zinc</keyword>
<dbReference type="SUPFAM" id="SSF144232">
    <property type="entry name" value="HIT/MYND zinc finger-like"/>
    <property type="match status" value="1"/>
</dbReference>
<dbReference type="InterPro" id="IPR002893">
    <property type="entry name" value="Znf_MYND"/>
</dbReference>
<evidence type="ECO:0000256" key="1">
    <source>
        <dbReference type="ARBA" id="ARBA00022723"/>
    </source>
</evidence>
<dbReference type="Proteomes" id="UP001342314">
    <property type="component" value="Unassembled WGS sequence"/>
</dbReference>
<organism evidence="5 6">
    <name type="scientific">Rhodotorula paludigena</name>
    <dbReference type="NCBI Taxonomy" id="86838"/>
    <lineage>
        <taxon>Eukaryota</taxon>
        <taxon>Fungi</taxon>
        <taxon>Dikarya</taxon>
        <taxon>Basidiomycota</taxon>
        <taxon>Pucciniomycotina</taxon>
        <taxon>Microbotryomycetes</taxon>
        <taxon>Sporidiobolales</taxon>
        <taxon>Sporidiobolaceae</taxon>
        <taxon>Rhodotorula</taxon>
    </lineage>
</organism>
<dbReference type="GO" id="GO:0008270">
    <property type="term" value="F:zinc ion binding"/>
    <property type="evidence" value="ECO:0007669"/>
    <property type="project" value="UniProtKB-KW"/>
</dbReference>
<comment type="caution">
    <text evidence="5">The sequence shown here is derived from an EMBL/GenBank/DDBJ whole genome shotgun (WGS) entry which is preliminary data.</text>
</comment>
<keyword evidence="1" id="KW-0479">Metal-binding</keyword>
<evidence type="ECO:0000259" key="4">
    <source>
        <dbReference type="Pfam" id="PF01753"/>
    </source>
</evidence>
<feature type="domain" description="MYND-type" evidence="4">
    <location>
        <begin position="10"/>
        <end position="50"/>
    </location>
</feature>
<dbReference type="AlphaFoldDB" id="A0AAV5GHM9"/>